<dbReference type="FunFam" id="3.40.50.1170:FF:000003">
    <property type="entry name" value="60 kDa lysophospholipase"/>
    <property type="match status" value="1"/>
</dbReference>
<dbReference type="Pfam" id="PF00023">
    <property type="entry name" value="Ank"/>
    <property type="match status" value="1"/>
</dbReference>
<dbReference type="Gene3D" id="3.40.50.1170">
    <property type="entry name" value="L-asparaginase, N-terminal domain"/>
    <property type="match status" value="1"/>
</dbReference>
<feature type="domain" description="L-asparaginase N-terminal" evidence="10">
    <location>
        <begin position="69"/>
        <end position="284"/>
    </location>
</feature>
<dbReference type="PANTHER" id="PTHR11707">
    <property type="entry name" value="L-ASPARAGINASE"/>
    <property type="match status" value="1"/>
</dbReference>
<dbReference type="PIRSF" id="PIRSF500176">
    <property type="entry name" value="L_ASNase"/>
    <property type="match status" value="1"/>
</dbReference>
<dbReference type="SFLD" id="SFLDS00057">
    <property type="entry name" value="Glutaminase/Asparaginase"/>
    <property type="match status" value="1"/>
</dbReference>
<reference evidence="12 13" key="1">
    <citation type="journal article" date="2021" name="Cell">
        <title>Tracing the genetic footprints of vertebrate landing in non-teleost ray-finned fishes.</title>
        <authorList>
            <person name="Bi X."/>
            <person name="Wang K."/>
            <person name="Yang L."/>
            <person name="Pan H."/>
            <person name="Jiang H."/>
            <person name="Wei Q."/>
            <person name="Fang M."/>
            <person name="Yu H."/>
            <person name="Zhu C."/>
            <person name="Cai Y."/>
            <person name="He Y."/>
            <person name="Gan X."/>
            <person name="Zeng H."/>
            <person name="Yu D."/>
            <person name="Zhu Y."/>
            <person name="Jiang H."/>
            <person name="Qiu Q."/>
            <person name="Yang H."/>
            <person name="Zhang Y.E."/>
            <person name="Wang W."/>
            <person name="Zhu M."/>
            <person name="He S."/>
            <person name="Zhang G."/>
        </authorList>
    </citation>
    <scope>NUCLEOTIDE SEQUENCE [LARGE SCALE GENOMIC DNA]</scope>
    <source>
        <strain evidence="12">Bchr_013</strain>
    </source>
</reference>
<dbReference type="FunFam" id="3.40.50.40:FF:000001">
    <property type="entry name" value="L-asparaginase 1"/>
    <property type="match status" value="1"/>
</dbReference>
<dbReference type="InterPro" id="IPR041725">
    <property type="entry name" value="L-asparaginase_I"/>
</dbReference>
<feature type="repeat" description="ANK" evidence="7">
    <location>
        <begin position="599"/>
        <end position="621"/>
    </location>
</feature>
<feature type="binding site" evidence="6">
    <location>
        <position position="151"/>
    </location>
    <ligand>
        <name>substrate</name>
    </ligand>
</feature>
<dbReference type="Pfam" id="PF17763">
    <property type="entry name" value="Asparaginase_C"/>
    <property type="match status" value="1"/>
</dbReference>
<dbReference type="InterPro" id="IPR036152">
    <property type="entry name" value="Asp/glu_Ase-like_sf"/>
</dbReference>
<dbReference type="PROSITE" id="PS50297">
    <property type="entry name" value="ANK_REP_REGION"/>
    <property type="match status" value="2"/>
</dbReference>
<dbReference type="EMBL" id="JAATIS010008546">
    <property type="protein sequence ID" value="KAG2457708.1"/>
    <property type="molecule type" value="Genomic_DNA"/>
</dbReference>
<evidence type="ECO:0000313" key="13">
    <source>
        <dbReference type="Proteomes" id="UP000886611"/>
    </source>
</evidence>
<sequence>MAEQVNGDAEVPPLRCLSLLGKALSQTRLDQLDADSRSSVTPNLRRRRVSSGHSFDSPDGFVGSVAEVHVLVINTGGTIGMMYQNNVLAPQSNAFVTALRKLPILHDEVYAQQTRLYDFCDVPEATLVLPLSKQNKRIVYTVLEYSPLLDSCNMTTEDWAKIANDIYWHYEQYQGFVILHGTDTMAYTASALSFMCEDLGKPVILTGSQVPIYEMRNDGRDNLLGALLIAGQFVIPEVCLYFHHKLYRGNRATKVDAGSFNAFSSPNLAPLANAEVDIKINWDTVWRANTTKKFLVHINMNRNVGLLRLFPGITAETVRAFLQPPMEGIVLETYGSGNAPDNRADLLEEFKKATDRGVLIINCTQCLRGSVTESYATGKVLSNAGLIAGCDMTPEAALAKLSYVLGKSHLSVSEKRKMLSENLRGEMNAPLRGATFSLRDSRFIQLIAKSLSVSCKEELEAVRDALTPALACAAAKTGDINALEAILEMGGNLSSEDYDGRTPLHVAACEGHLKCVQYLLSHGATVYAKDRFGDTPLKNAVKFRQKEVVCLLRNTGAHLSREELDDVGTELCSLASTGDLEGLETWNLAGVSMEHPSYDGQTPLDVARSAGNEEVTEFLLQAHMCRDQVVEGCSTKEAPVPLPLGPRKRLQSAEEDQCGSRPPPEGAGSVSVTESSPLDRMEEKGNWCKKCQFRLCELKRQALALAVPGSFKLDSLRPSSVHQAAQLWTSGCKYDSHVIFELSDLITRLLARPCRNHNKKSKPCIFIDVTIPDENNILSNEAEKKIIKYKYLEIKVRCMWNTRTRVAPFVIGPLATIKTGFEDQLDRLKKRSRR</sequence>
<organism evidence="12 13">
    <name type="scientific">Polypterus senegalus</name>
    <name type="common">Senegal bichir</name>
    <dbReference type="NCBI Taxonomy" id="55291"/>
    <lineage>
        <taxon>Eukaryota</taxon>
        <taxon>Metazoa</taxon>
        <taxon>Chordata</taxon>
        <taxon>Craniata</taxon>
        <taxon>Vertebrata</taxon>
        <taxon>Euteleostomi</taxon>
        <taxon>Actinopterygii</taxon>
        <taxon>Polypteriformes</taxon>
        <taxon>Polypteridae</taxon>
        <taxon>Polypterus</taxon>
    </lineage>
</organism>
<evidence type="ECO:0000256" key="6">
    <source>
        <dbReference type="PIRSR" id="PIRSR001220-2"/>
    </source>
</evidence>
<dbReference type="PIRSF" id="PIRSF001220">
    <property type="entry name" value="L-ASNase_gatD"/>
    <property type="match status" value="1"/>
</dbReference>
<evidence type="ECO:0000256" key="7">
    <source>
        <dbReference type="PROSITE-ProRule" id="PRU00023"/>
    </source>
</evidence>
<feature type="region of interest" description="Disordered" evidence="9">
    <location>
        <begin position="34"/>
        <end position="54"/>
    </location>
</feature>
<dbReference type="InterPro" id="IPR037152">
    <property type="entry name" value="L-asparaginase_N_sf"/>
</dbReference>
<dbReference type="InterPro" id="IPR036770">
    <property type="entry name" value="Ankyrin_rpt-contain_sf"/>
</dbReference>
<evidence type="ECO:0000256" key="9">
    <source>
        <dbReference type="SAM" id="MobiDB-lite"/>
    </source>
</evidence>
<dbReference type="InterPro" id="IPR006034">
    <property type="entry name" value="Asparaginase/glutaminase-like"/>
</dbReference>
<dbReference type="SMART" id="SM00248">
    <property type="entry name" value="ANK"/>
    <property type="match status" value="4"/>
</dbReference>
<dbReference type="Pfam" id="PF12796">
    <property type="entry name" value="Ank_2"/>
    <property type="match status" value="1"/>
</dbReference>
<evidence type="ECO:0000256" key="8">
    <source>
        <dbReference type="PROSITE-ProRule" id="PRU10100"/>
    </source>
</evidence>
<dbReference type="InterPro" id="IPR027473">
    <property type="entry name" value="L-asparaginase_C"/>
</dbReference>
<feature type="region of interest" description="Disordered" evidence="9">
    <location>
        <begin position="636"/>
        <end position="678"/>
    </location>
</feature>
<dbReference type="GO" id="GO:0004067">
    <property type="term" value="F:asparaginase activity"/>
    <property type="evidence" value="ECO:0007669"/>
    <property type="project" value="UniProtKB-UniRule"/>
</dbReference>
<evidence type="ECO:0000256" key="2">
    <source>
        <dbReference type="ARBA" id="ARBA00022737"/>
    </source>
</evidence>
<dbReference type="SUPFAM" id="SSF53774">
    <property type="entry name" value="Glutaminase/Asparaginase"/>
    <property type="match status" value="1"/>
</dbReference>
<comment type="similarity">
    <text evidence="5">In the N-terminal section; belongs to the asparaginase 1 family.</text>
</comment>
<dbReference type="PROSITE" id="PS00917">
    <property type="entry name" value="ASN_GLN_ASE_2"/>
    <property type="match status" value="1"/>
</dbReference>
<evidence type="ECO:0000256" key="3">
    <source>
        <dbReference type="ARBA" id="ARBA00022801"/>
    </source>
</evidence>
<dbReference type="PROSITE" id="PS50088">
    <property type="entry name" value="ANK_REPEAT"/>
    <property type="match status" value="2"/>
</dbReference>
<dbReference type="Gene3D" id="3.40.50.40">
    <property type="match status" value="1"/>
</dbReference>
<dbReference type="SMART" id="SM00870">
    <property type="entry name" value="Asparaginase"/>
    <property type="match status" value="1"/>
</dbReference>
<evidence type="ECO:0000256" key="4">
    <source>
        <dbReference type="ARBA" id="ARBA00023043"/>
    </source>
</evidence>
<feature type="active site" evidence="8">
    <location>
        <position position="182"/>
    </location>
</feature>
<dbReference type="Gene3D" id="1.25.40.20">
    <property type="entry name" value="Ankyrin repeat-containing domain"/>
    <property type="match status" value="2"/>
</dbReference>
<keyword evidence="4 7" id="KW-0040">ANK repeat</keyword>
<dbReference type="GO" id="GO:0009066">
    <property type="term" value="P:aspartate family amino acid metabolic process"/>
    <property type="evidence" value="ECO:0007669"/>
    <property type="project" value="UniProtKB-ARBA"/>
</dbReference>
<dbReference type="PRINTS" id="PR00139">
    <property type="entry name" value="ASNGLNASE"/>
</dbReference>
<evidence type="ECO:0000256" key="5">
    <source>
        <dbReference type="ARBA" id="ARBA00061199"/>
    </source>
</evidence>
<dbReference type="CDD" id="cd08963">
    <property type="entry name" value="L-asparaginase_I"/>
    <property type="match status" value="1"/>
</dbReference>
<dbReference type="InterPro" id="IPR027474">
    <property type="entry name" value="L-asparaginase_N"/>
</dbReference>
<dbReference type="InterPro" id="IPR002110">
    <property type="entry name" value="Ankyrin_rpt"/>
</dbReference>
<keyword evidence="13" id="KW-1185">Reference proteome</keyword>
<dbReference type="Proteomes" id="UP000886611">
    <property type="component" value="Unassembled WGS sequence"/>
</dbReference>
<dbReference type="NCBIfam" id="TIGR00519">
    <property type="entry name" value="asnASE_I"/>
    <property type="match status" value="1"/>
</dbReference>
<evidence type="ECO:0000313" key="12">
    <source>
        <dbReference type="EMBL" id="KAG2457708.1"/>
    </source>
</evidence>
<keyword evidence="3" id="KW-0378">Hydrolase</keyword>
<evidence type="ECO:0000259" key="11">
    <source>
        <dbReference type="Pfam" id="PF17763"/>
    </source>
</evidence>
<dbReference type="FunFam" id="1.25.40.20:FF:000297">
    <property type="entry name" value="Asparaginase homolog (S. cerevisiae)"/>
    <property type="match status" value="1"/>
</dbReference>
<dbReference type="EC" id="3.5.1.1" evidence="1"/>
<dbReference type="InterPro" id="IPR027475">
    <property type="entry name" value="Asparaginase/glutaminase_AS2"/>
</dbReference>
<name>A0A8X8BHH7_POLSE</name>
<proteinExistence type="inferred from homology"/>
<comment type="caution">
    <text evidence="12">The sequence shown here is derived from an EMBL/GenBank/DDBJ whole genome shotgun (WGS) entry which is preliminary data.</text>
</comment>
<keyword evidence="2" id="KW-0677">Repeat</keyword>
<feature type="non-terminal residue" evidence="12">
    <location>
        <position position="1"/>
    </location>
</feature>
<feature type="repeat" description="ANK" evidence="7">
    <location>
        <begin position="499"/>
        <end position="531"/>
    </location>
</feature>
<dbReference type="PROSITE" id="PS51732">
    <property type="entry name" value="ASN_GLN_ASE_3"/>
    <property type="match status" value="1"/>
</dbReference>
<gene>
    <name evidence="12" type="primary">Aspg_2</name>
    <name evidence="12" type="ORF">GTO96_0011860</name>
</gene>
<evidence type="ECO:0000259" key="10">
    <source>
        <dbReference type="Pfam" id="PF00710"/>
    </source>
</evidence>
<evidence type="ECO:0000256" key="1">
    <source>
        <dbReference type="ARBA" id="ARBA00012920"/>
    </source>
</evidence>
<feature type="non-terminal residue" evidence="12">
    <location>
        <position position="834"/>
    </location>
</feature>
<feature type="domain" description="Asparaginase/glutaminase C-terminal" evidence="11">
    <location>
        <begin position="303"/>
        <end position="418"/>
    </location>
</feature>
<feature type="binding site" evidence="6">
    <location>
        <begin position="182"/>
        <end position="183"/>
    </location>
    <ligand>
        <name>substrate</name>
    </ligand>
</feature>
<dbReference type="SUPFAM" id="SSF48403">
    <property type="entry name" value="Ankyrin repeat"/>
    <property type="match status" value="1"/>
</dbReference>
<dbReference type="InterPro" id="IPR006033">
    <property type="entry name" value="AsnA_fam"/>
</dbReference>
<dbReference type="Pfam" id="PF00710">
    <property type="entry name" value="Asparaginase"/>
    <property type="match status" value="1"/>
</dbReference>
<protein>
    <recommendedName>
        <fullName evidence="1">asparaginase</fullName>
        <ecNumber evidence="1">3.5.1.1</ecNumber>
    </recommendedName>
</protein>
<dbReference type="InterPro" id="IPR040919">
    <property type="entry name" value="Asparaginase_C"/>
</dbReference>
<dbReference type="PANTHER" id="PTHR11707:SF28">
    <property type="entry name" value="60 KDA LYSOPHOSPHOLIPASE"/>
    <property type="match status" value="1"/>
</dbReference>
<dbReference type="AlphaFoldDB" id="A0A8X8BHH7"/>
<accession>A0A8X8BHH7</accession>